<evidence type="ECO:0000313" key="3">
    <source>
        <dbReference type="Proteomes" id="UP001552299"/>
    </source>
</evidence>
<comment type="caution">
    <text evidence="2">The sequence shown here is derived from an EMBL/GenBank/DDBJ whole genome shotgun (WGS) entry which is preliminary data.</text>
</comment>
<gene>
    <name evidence="2" type="ORF">M5K25_016743</name>
</gene>
<dbReference type="AlphaFoldDB" id="A0ABD0ULC6"/>
<keyword evidence="3" id="KW-1185">Reference proteome</keyword>
<evidence type="ECO:0000256" key="1">
    <source>
        <dbReference type="SAM" id="MobiDB-lite"/>
    </source>
</evidence>
<evidence type="ECO:0000313" key="2">
    <source>
        <dbReference type="EMBL" id="KAL0913295.1"/>
    </source>
</evidence>
<accession>A0ABD0ULC6</accession>
<name>A0ABD0ULC6_DENTH</name>
<sequence>MSYLPLQLEGKSSKELSRSATGDAGDAQPRDGRKSARKGKGHLHNARAPVVPSDQNVVASDLQEGYVVDWSEVEQPPRSEREREVRWIASPPPFSPLNREGRAKTCARCATTCEIRQQRISSPLIISHVCPLAQDSILKVPFSGGLGEKHRLFVKWKYAEAKLSDLPFQHFYQGV</sequence>
<protein>
    <submittedName>
        <fullName evidence="2">Uncharacterized protein</fullName>
    </submittedName>
</protein>
<proteinExistence type="predicted"/>
<organism evidence="2 3">
    <name type="scientific">Dendrobium thyrsiflorum</name>
    <name type="common">Pinecone-like raceme dendrobium</name>
    <name type="synonym">Orchid</name>
    <dbReference type="NCBI Taxonomy" id="117978"/>
    <lineage>
        <taxon>Eukaryota</taxon>
        <taxon>Viridiplantae</taxon>
        <taxon>Streptophyta</taxon>
        <taxon>Embryophyta</taxon>
        <taxon>Tracheophyta</taxon>
        <taxon>Spermatophyta</taxon>
        <taxon>Magnoliopsida</taxon>
        <taxon>Liliopsida</taxon>
        <taxon>Asparagales</taxon>
        <taxon>Orchidaceae</taxon>
        <taxon>Epidendroideae</taxon>
        <taxon>Malaxideae</taxon>
        <taxon>Dendrobiinae</taxon>
        <taxon>Dendrobium</taxon>
    </lineage>
</organism>
<dbReference type="EMBL" id="JANQDX010000013">
    <property type="protein sequence ID" value="KAL0913295.1"/>
    <property type="molecule type" value="Genomic_DNA"/>
</dbReference>
<reference evidence="2 3" key="1">
    <citation type="journal article" date="2024" name="Plant Biotechnol. J.">
        <title>Dendrobium thyrsiflorum genome and its molecular insights into genes involved in important horticultural traits.</title>
        <authorList>
            <person name="Chen B."/>
            <person name="Wang J.Y."/>
            <person name="Zheng P.J."/>
            <person name="Li K.L."/>
            <person name="Liang Y.M."/>
            <person name="Chen X.F."/>
            <person name="Zhang C."/>
            <person name="Zhao X."/>
            <person name="He X."/>
            <person name="Zhang G.Q."/>
            <person name="Liu Z.J."/>
            <person name="Xu Q."/>
        </authorList>
    </citation>
    <scope>NUCLEOTIDE SEQUENCE [LARGE SCALE GENOMIC DNA]</scope>
    <source>
        <strain evidence="2">GZMU011</strain>
    </source>
</reference>
<feature type="region of interest" description="Disordered" evidence="1">
    <location>
        <begin position="1"/>
        <end position="53"/>
    </location>
</feature>
<feature type="compositionally biased region" description="Basic residues" evidence="1">
    <location>
        <begin position="35"/>
        <end position="45"/>
    </location>
</feature>
<dbReference type="Proteomes" id="UP001552299">
    <property type="component" value="Unassembled WGS sequence"/>
</dbReference>